<dbReference type="KEGG" id="rme:Rmet_6595"/>
<sequence length="97" mass="10803">MDNRLISCRINGLRLPEPLGQAGYVYVDTGGQVFFPPAESGKLAELFVYVPHATPSRTTGCSPGCPQVNRPFVHRPRMVRDHRQGCCRWMPLPCSCT</sequence>
<dbReference type="STRING" id="266264.Rmet_6595"/>
<dbReference type="AlphaFoldDB" id="D3DY26"/>
<reference evidence="2" key="1">
    <citation type="journal article" date="2010" name="PLoS ONE">
        <title>The complete genome sequence of Cupriavidus metallidurans strain CH34, a master survivalist in harsh and anthropogenic environments.</title>
        <authorList>
            <person name="Janssen P.J."/>
            <person name="Van Houdt R."/>
            <person name="Moors H."/>
            <person name="Monsieurs P."/>
            <person name="Morin N."/>
            <person name="Michaux A."/>
            <person name="Benotmane M.A."/>
            <person name="Leys N."/>
            <person name="Vallaeys T."/>
            <person name="Lapidus A."/>
            <person name="Monchy S."/>
            <person name="Medigue C."/>
            <person name="Taghavi S."/>
            <person name="McCorkle S."/>
            <person name="Dunn J."/>
            <person name="van der Lelie D."/>
            <person name="Mergeay M."/>
        </authorList>
    </citation>
    <scope>NUCLEOTIDE SEQUENCE [LARGE SCALE GENOMIC DNA]</scope>
    <source>
        <strain evidence="2">ATCC 43123 / DSM 2839 / NBRC 102507 / CH34</strain>
    </source>
</reference>
<evidence type="ECO:0000313" key="1">
    <source>
        <dbReference type="EMBL" id="ADC45196.1"/>
    </source>
</evidence>
<dbReference type="Proteomes" id="UP000002429">
    <property type="component" value="Chromosome"/>
</dbReference>
<accession>D3DY26</accession>
<organism evidence="1 2">
    <name type="scientific">Cupriavidus metallidurans (strain ATCC 43123 / DSM 2839 / NBRC 102507 / CH34)</name>
    <name type="common">Ralstonia metallidurans</name>
    <dbReference type="NCBI Taxonomy" id="266264"/>
    <lineage>
        <taxon>Bacteria</taxon>
        <taxon>Pseudomonadati</taxon>
        <taxon>Pseudomonadota</taxon>
        <taxon>Betaproteobacteria</taxon>
        <taxon>Burkholderiales</taxon>
        <taxon>Burkholderiaceae</taxon>
        <taxon>Cupriavidus</taxon>
    </lineage>
</organism>
<protein>
    <submittedName>
        <fullName evidence="1">Uncharacterized protein</fullName>
    </submittedName>
</protein>
<proteinExistence type="predicted"/>
<name>D3DY26_CUPMC</name>
<dbReference type="HOGENOM" id="CLU_2344602_0_0_4"/>
<keyword evidence="2" id="KW-1185">Reference proteome</keyword>
<evidence type="ECO:0000313" key="2">
    <source>
        <dbReference type="Proteomes" id="UP000002429"/>
    </source>
</evidence>
<dbReference type="EMBL" id="CP000352">
    <property type="protein sequence ID" value="ADC45196.1"/>
    <property type="molecule type" value="Genomic_DNA"/>
</dbReference>
<gene>
    <name evidence="1" type="ordered locus">Rmet_6595</name>
</gene>